<organism evidence="1 2">
    <name type="scientific">Neoarthrinium moseri</name>
    <dbReference type="NCBI Taxonomy" id="1658444"/>
    <lineage>
        <taxon>Eukaryota</taxon>
        <taxon>Fungi</taxon>
        <taxon>Dikarya</taxon>
        <taxon>Ascomycota</taxon>
        <taxon>Pezizomycotina</taxon>
        <taxon>Sordariomycetes</taxon>
        <taxon>Xylariomycetidae</taxon>
        <taxon>Amphisphaeriales</taxon>
        <taxon>Apiosporaceae</taxon>
        <taxon>Neoarthrinium</taxon>
    </lineage>
</organism>
<reference evidence="1" key="1">
    <citation type="submission" date="2021-03" db="EMBL/GenBank/DDBJ databases">
        <title>Revisited historic fungal species revealed as producer of novel bioactive compounds through whole genome sequencing and comparative genomics.</title>
        <authorList>
            <person name="Vignolle G.A."/>
            <person name="Hochenegger N."/>
            <person name="Mach R.L."/>
            <person name="Mach-Aigner A.R."/>
            <person name="Javad Rahimi M."/>
            <person name="Salim K.A."/>
            <person name="Chan C.M."/>
            <person name="Lim L.B.L."/>
            <person name="Cai F."/>
            <person name="Druzhinina I.S."/>
            <person name="U'Ren J.M."/>
            <person name="Derntl C."/>
        </authorList>
    </citation>
    <scope>NUCLEOTIDE SEQUENCE</scope>
    <source>
        <strain evidence="1">TUCIM 5799</strain>
    </source>
</reference>
<protein>
    <submittedName>
        <fullName evidence="1">Uncharacterized protein</fullName>
    </submittedName>
</protein>
<dbReference type="AlphaFoldDB" id="A0A9P9WEM6"/>
<gene>
    <name evidence="1" type="ORF">JX265_010486</name>
</gene>
<accession>A0A9P9WEM6</accession>
<proteinExistence type="predicted"/>
<keyword evidence="2" id="KW-1185">Reference proteome</keyword>
<sequence length="86" mass="9708">MPSWDITRPTTVWPEPGVMSGATSGFRKMIVGHDCSASQLAEPRRGDTWGNSLWVGYLWKGIKYFDNLDDTVCWLDNALSTSWLAR</sequence>
<comment type="caution">
    <text evidence="1">The sequence shown here is derived from an EMBL/GenBank/DDBJ whole genome shotgun (WGS) entry which is preliminary data.</text>
</comment>
<evidence type="ECO:0000313" key="1">
    <source>
        <dbReference type="EMBL" id="KAI1859483.1"/>
    </source>
</evidence>
<dbReference type="EMBL" id="JAFIMR010000034">
    <property type="protein sequence ID" value="KAI1859483.1"/>
    <property type="molecule type" value="Genomic_DNA"/>
</dbReference>
<dbReference type="Proteomes" id="UP000829685">
    <property type="component" value="Unassembled WGS sequence"/>
</dbReference>
<name>A0A9P9WEM6_9PEZI</name>
<evidence type="ECO:0000313" key="2">
    <source>
        <dbReference type="Proteomes" id="UP000829685"/>
    </source>
</evidence>